<evidence type="ECO:0000313" key="2">
    <source>
        <dbReference type="EMBL" id="KAJ8948146.1"/>
    </source>
</evidence>
<accession>A0AAV8YAF2</accession>
<feature type="region of interest" description="Disordered" evidence="1">
    <location>
        <begin position="1"/>
        <end position="25"/>
    </location>
</feature>
<evidence type="ECO:0000313" key="3">
    <source>
        <dbReference type="Proteomes" id="UP001162162"/>
    </source>
</evidence>
<gene>
    <name evidence="2" type="ORF">NQ318_009233</name>
</gene>
<protein>
    <submittedName>
        <fullName evidence="2">Uncharacterized protein</fullName>
    </submittedName>
</protein>
<keyword evidence="3" id="KW-1185">Reference proteome</keyword>
<organism evidence="2 3">
    <name type="scientific">Aromia moschata</name>
    <dbReference type="NCBI Taxonomy" id="1265417"/>
    <lineage>
        <taxon>Eukaryota</taxon>
        <taxon>Metazoa</taxon>
        <taxon>Ecdysozoa</taxon>
        <taxon>Arthropoda</taxon>
        <taxon>Hexapoda</taxon>
        <taxon>Insecta</taxon>
        <taxon>Pterygota</taxon>
        <taxon>Neoptera</taxon>
        <taxon>Endopterygota</taxon>
        <taxon>Coleoptera</taxon>
        <taxon>Polyphaga</taxon>
        <taxon>Cucujiformia</taxon>
        <taxon>Chrysomeloidea</taxon>
        <taxon>Cerambycidae</taxon>
        <taxon>Cerambycinae</taxon>
        <taxon>Callichromatini</taxon>
        <taxon>Aromia</taxon>
    </lineage>
</organism>
<sequence length="134" mass="16482">MTSHMTQQQLTIRSRQLNPKDPLFWKSRGYQERPLDWQDLLERMGYYDDDTEDEESEGSEYEDDCEEDEYSDDECDGNVYDDDEYDEDNEEDEEDYEEHKQKSNRNNPNNNEYWIARGYFNGRPENWRELIYRN</sequence>
<feature type="compositionally biased region" description="Acidic residues" evidence="1">
    <location>
        <begin position="47"/>
        <end position="96"/>
    </location>
</feature>
<dbReference type="Proteomes" id="UP001162162">
    <property type="component" value="Unassembled WGS sequence"/>
</dbReference>
<proteinExistence type="predicted"/>
<evidence type="ECO:0000256" key="1">
    <source>
        <dbReference type="SAM" id="MobiDB-lite"/>
    </source>
</evidence>
<dbReference type="AlphaFoldDB" id="A0AAV8YAF2"/>
<dbReference type="EMBL" id="JAPWTK010000143">
    <property type="protein sequence ID" value="KAJ8948146.1"/>
    <property type="molecule type" value="Genomic_DNA"/>
</dbReference>
<reference evidence="2" key="1">
    <citation type="journal article" date="2023" name="Insect Mol. Biol.">
        <title>Genome sequencing provides insights into the evolution of gene families encoding plant cell wall-degrading enzymes in longhorned beetles.</title>
        <authorList>
            <person name="Shin N.R."/>
            <person name="Okamura Y."/>
            <person name="Kirsch R."/>
            <person name="Pauchet Y."/>
        </authorList>
    </citation>
    <scope>NUCLEOTIDE SEQUENCE</scope>
    <source>
        <strain evidence="2">AMC_N1</strain>
    </source>
</reference>
<name>A0AAV8YAF2_9CUCU</name>
<feature type="compositionally biased region" description="Polar residues" evidence="1">
    <location>
        <begin position="1"/>
        <end position="17"/>
    </location>
</feature>
<feature type="region of interest" description="Disordered" evidence="1">
    <location>
        <begin position="44"/>
        <end position="113"/>
    </location>
</feature>
<comment type="caution">
    <text evidence="2">The sequence shown here is derived from an EMBL/GenBank/DDBJ whole genome shotgun (WGS) entry which is preliminary data.</text>
</comment>